<evidence type="ECO:0000313" key="1">
    <source>
        <dbReference type="EMBL" id="WPL17721.1"/>
    </source>
</evidence>
<dbReference type="EMBL" id="CP121472">
    <property type="protein sequence ID" value="WPL17721.1"/>
    <property type="molecule type" value="Genomic_DNA"/>
</dbReference>
<protein>
    <submittedName>
        <fullName evidence="1">Uncharacterized protein</fullName>
    </submittedName>
</protein>
<accession>A0ABZ0S9L2</accession>
<sequence length="42" mass="5290">MLEREQQLLEWLILSGRNLRGHKQSIRRLRYPRYRRNPRGSR</sequence>
<gene>
    <name evidence="1" type="ORF">Thiowin_02760</name>
</gene>
<reference evidence="1 2" key="1">
    <citation type="journal article" date="2023" name="Microorganisms">
        <title>Thiorhodovibrio frisius and Trv. litoralis spp. nov., Two Novel Members from a Clade of Fastidious Purple Sulfur Bacteria That Exhibit Unique Red-Shifted Light-Harvesting Capabilities.</title>
        <authorList>
            <person name="Methner A."/>
            <person name="Kuzyk S.B."/>
            <person name="Petersen J."/>
            <person name="Bauer S."/>
            <person name="Brinkmann H."/>
            <person name="Sichau K."/>
            <person name="Wanner G."/>
            <person name="Wolf J."/>
            <person name="Neumann-Schaal M."/>
            <person name="Henke P."/>
            <person name="Tank M."/>
            <person name="Sproer C."/>
            <person name="Bunk B."/>
            <person name="Overmann J."/>
        </authorList>
    </citation>
    <scope>NUCLEOTIDE SEQUENCE [LARGE SCALE GENOMIC DNA]</scope>
    <source>
        <strain evidence="1 2">DSM 6702</strain>
    </source>
</reference>
<evidence type="ECO:0000313" key="2">
    <source>
        <dbReference type="Proteomes" id="UP001432180"/>
    </source>
</evidence>
<name>A0ABZ0S9L2_9GAMM</name>
<keyword evidence="2" id="KW-1185">Reference proteome</keyword>
<proteinExistence type="predicted"/>
<organism evidence="1 2">
    <name type="scientific">Thiorhodovibrio winogradskyi</name>
    <dbReference type="NCBI Taxonomy" id="77007"/>
    <lineage>
        <taxon>Bacteria</taxon>
        <taxon>Pseudomonadati</taxon>
        <taxon>Pseudomonadota</taxon>
        <taxon>Gammaproteobacteria</taxon>
        <taxon>Chromatiales</taxon>
        <taxon>Chromatiaceae</taxon>
        <taxon>Thiorhodovibrio</taxon>
    </lineage>
</organism>
<dbReference type="Proteomes" id="UP001432180">
    <property type="component" value="Chromosome"/>
</dbReference>